<name>A0A3P7EZX9_HYDTA</name>
<sequence>MKSKCDSELPPVGGSCQLPSHQWRPIIASTASTTPGSTSTKENEQSSQKAQPRFILPNTSRPSFEVSLAKQTFLVPINNPSGGAGSLLLLPLAVAAALQHQKQQQQQGPPPTALLASLPGTGVCGATQFLLIRAADTPKTTSAGVIPSNKSVSLYFES</sequence>
<feature type="region of interest" description="Disordered" evidence="1">
    <location>
        <begin position="1"/>
        <end position="58"/>
    </location>
</feature>
<dbReference type="EMBL" id="UYWX01007482">
    <property type="protein sequence ID" value="VDM26973.1"/>
    <property type="molecule type" value="Genomic_DNA"/>
</dbReference>
<keyword evidence="3" id="KW-1185">Reference proteome</keyword>
<accession>A0A3P7EZX9</accession>
<proteinExistence type="predicted"/>
<feature type="compositionally biased region" description="Low complexity" evidence="1">
    <location>
        <begin position="28"/>
        <end position="40"/>
    </location>
</feature>
<organism evidence="2 3">
    <name type="scientific">Hydatigena taeniaeformis</name>
    <name type="common">Feline tapeworm</name>
    <name type="synonym">Taenia taeniaeformis</name>
    <dbReference type="NCBI Taxonomy" id="6205"/>
    <lineage>
        <taxon>Eukaryota</taxon>
        <taxon>Metazoa</taxon>
        <taxon>Spiralia</taxon>
        <taxon>Lophotrochozoa</taxon>
        <taxon>Platyhelminthes</taxon>
        <taxon>Cestoda</taxon>
        <taxon>Eucestoda</taxon>
        <taxon>Cyclophyllidea</taxon>
        <taxon>Taeniidae</taxon>
        <taxon>Hydatigera</taxon>
    </lineage>
</organism>
<dbReference type="AlphaFoldDB" id="A0A3P7EZX9"/>
<evidence type="ECO:0000313" key="3">
    <source>
        <dbReference type="Proteomes" id="UP000274429"/>
    </source>
</evidence>
<dbReference type="Proteomes" id="UP000274429">
    <property type="component" value="Unassembled WGS sequence"/>
</dbReference>
<reference evidence="2 3" key="1">
    <citation type="submission" date="2018-11" db="EMBL/GenBank/DDBJ databases">
        <authorList>
            <consortium name="Pathogen Informatics"/>
        </authorList>
    </citation>
    <scope>NUCLEOTIDE SEQUENCE [LARGE SCALE GENOMIC DNA]</scope>
</reference>
<protein>
    <submittedName>
        <fullName evidence="2">Uncharacterized protein</fullName>
    </submittedName>
</protein>
<evidence type="ECO:0000313" key="2">
    <source>
        <dbReference type="EMBL" id="VDM26973.1"/>
    </source>
</evidence>
<gene>
    <name evidence="2" type="ORF">TTAC_LOCUS5431</name>
</gene>
<evidence type="ECO:0000256" key="1">
    <source>
        <dbReference type="SAM" id="MobiDB-lite"/>
    </source>
</evidence>